<evidence type="ECO:0008006" key="5">
    <source>
        <dbReference type="Google" id="ProtNLM"/>
    </source>
</evidence>
<name>A0A550CW08_9AGAR</name>
<evidence type="ECO:0000313" key="3">
    <source>
        <dbReference type="EMBL" id="TRM68965.1"/>
    </source>
</evidence>
<dbReference type="Proteomes" id="UP000320762">
    <property type="component" value="Unassembled WGS sequence"/>
</dbReference>
<sequence>MAPYIHRYDRRRRRRARPRDRLGKPRLPKLGKKGTWKGLFFRAFLAAGVCVGAWYGYTQYKRKQRYTGFGSGFGSSGGIDRGGGPFGGLYSDDKRL</sequence>
<feature type="transmembrane region" description="Helical" evidence="2">
    <location>
        <begin position="39"/>
        <end position="57"/>
    </location>
</feature>
<proteinExistence type="predicted"/>
<comment type="caution">
    <text evidence="3">The sequence shown here is derived from an EMBL/GenBank/DDBJ whole genome shotgun (WGS) entry which is preliminary data.</text>
</comment>
<evidence type="ECO:0000256" key="1">
    <source>
        <dbReference type="SAM" id="MobiDB-lite"/>
    </source>
</evidence>
<evidence type="ECO:0000256" key="2">
    <source>
        <dbReference type="SAM" id="Phobius"/>
    </source>
</evidence>
<keyword evidence="2" id="KW-0472">Membrane</keyword>
<reference evidence="3 4" key="1">
    <citation type="journal article" date="2019" name="New Phytol.">
        <title>Comparative genomics reveals unique wood-decay strategies and fruiting body development in the Schizophyllaceae.</title>
        <authorList>
            <person name="Almasi E."/>
            <person name="Sahu N."/>
            <person name="Krizsan K."/>
            <person name="Balint B."/>
            <person name="Kovacs G.M."/>
            <person name="Kiss B."/>
            <person name="Cseklye J."/>
            <person name="Drula E."/>
            <person name="Henrissat B."/>
            <person name="Nagy I."/>
            <person name="Chovatia M."/>
            <person name="Adam C."/>
            <person name="LaButti K."/>
            <person name="Lipzen A."/>
            <person name="Riley R."/>
            <person name="Grigoriev I.V."/>
            <person name="Nagy L.G."/>
        </authorList>
    </citation>
    <scope>NUCLEOTIDE SEQUENCE [LARGE SCALE GENOMIC DNA]</scope>
    <source>
        <strain evidence="3 4">NL-1724</strain>
    </source>
</reference>
<feature type="compositionally biased region" description="Basic residues" evidence="1">
    <location>
        <begin position="8"/>
        <end position="29"/>
    </location>
</feature>
<organism evidence="3 4">
    <name type="scientific">Schizophyllum amplum</name>
    <dbReference type="NCBI Taxonomy" id="97359"/>
    <lineage>
        <taxon>Eukaryota</taxon>
        <taxon>Fungi</taxon>
        <taxon>Dikarya</taxon>
        <taxon>Basidiomycota</taxon>
        <taxon>Agaricomycotina</taxon>
        <taxon>Agaricomycetes</taxon>
        <taxon>Agaricomycetidae</taxon>
        <taxon>Agaricales</taxon>
        <taxon>Schizophyllaceae</taxon>
        <taxon>Schizophyllum</taxon>
    </lineage>
</organism>
<keyword evidence="2" id="KW-1133">Transmembrane helix</keyword>
<accession>A0A550CW08</accession>
<dbReference type="AlphaFoldDB" id="A0A550CW08"/>
<keyword evidence="2" id="KW-0812">Transmembrane</keyword>
<protein>
    <recommendedName>
        <fullName evidence="5">Transmembrane protein</fullName>
    </recommendedName>
</protein>
<keyword evidence="4" id="KW-1185">Reference proteome</keyword>
<gene>
    <name evidence="3" type="ORF">BD626DRAFT_562786</name>
</gene>
<dbReference type="EMBL" id="VDMD01000001">
    <property type="protein sequence ID" value="TRM68965.1"/>
    <property type="molecule type" value="Genomic_DNA"/>
</dbReference>
<feature type="region of interest" description="Disordered" evidence="1">
    <location>
        <begin position="1"/>
        <end position="29"/>
    </location>
</feature>
<evidence type="ECO:0000313" key="4">
    <source>
        <dbReference type="Proteomes" id="UP000320762"/>
    </source>
</evidence>